<dbReference type="PROSITE" id="PS51672">
    <property type="entry name" value="ACT_LIKE"/>
    <property type="match status" value="1"/>
</dbReference>
<keyword evidence="7 12" id="KW-0412">Isoleucine biosynthesis</keyword>
<comment type="subunit">
    <text evidence="5 12">Homotetramer.</text>
</comment>
<protein>
    <recommendedName>
        <fullName evidence="12">L-threonine dehydratase</fullName>
        <ecNumber evidence="12">4.3.1.19</ecNumber>
    </recommendedName>
    <alternativeName>
        <fullName evidence="12">Threonine deaminase</fullName>
    </alternativeName>
</protein>
<dbReference type="Gene3D" id="3.40.1020.10">
    <property type="entry name" value="Biosynthetic Threonine Deaminase, Domain 3"/>
    <property type="match status" value="1"/>
</dbReference>
<dbReference type="InterPro" id="IPR001721">
    <property type="entry name" value="TD_ACT-like"/>
</dbReference>
<dbReference type="InterPro" id="IPR011820">
    <property type="entry name" value="IlvA"/>
</dbReference>
<evidence type="ECO:0000259" key="13">
    <source>
        <dbReference type="PROSITE" id="PS51672"/>
    </source>
</evidence>
<dbReference type="EC" id="4.3.1.19" evidence="12"/>
<keyword evidence="6 12" id="KW-0028">Amino-acid biosynthesis</keyword>
<dbReference type="InterPro" id="IPR050147">
    <property type="entry name" value="Ser/Thr_Dehydratase"/>
</dbReference>
<dbReference type="InterPro" id="IPR036052">
    <property type="entry name" value="TrpB-like_PALP_sf"/>
</dbReference>
<proteinExistence type="inferred from homology"/>
<keyword evidence="10 12" id="KW-0100">Branched-chain amino acid biosynthesis</keyword>
<evidence type="ECO:0000256" key="12">
    <source>
        <dbReference type="RuleBase" id="RU362012"/>
    </source>
</evidence>
<gene>
    <name evidence="12 14" type="primary">ilvA</name>
    <name evidence="14" type="ORF">GTW23_07660</name>
</gene>
<dbReference type="InterPro" id="IPR038110">
    <property type="entry name" value="TD_ACT-like_sf"/>
</dbReference>
<evidence type="ECO:0000313" key="14">
    <source>
        <dbReference type="EMBL" id="MCO6408049.1"/>
    </source>
</evidence>
<dbReference type="Proteomes" id="UP001320715">
    <property type="component" value="Unassembled WGS sequence"/>
</dbReference>
<evidence type="ECO:0000256" key="3">
    <source>
        <dbReference type="ARBA" id="ARBA00004810"/>
    </source>
</evidence>
<dbReference type="InterPro" id="IPR001926">
    <property type="entry name" value="TrpB-like_PALP"/>
</dbReference>
<organism evidence="14 15">
    <name type="scientific">Hoeflea alexandrii</name>
    <dbReference type="NCBI Taxonomy" id="288436"/>
    <lineage>
        <taxon>Bacteria</taxon>
        <taxon>Pseudomonadati</taxon>
        <taxon>Pseudomonadota</taxon>
        <taxon>Alphaproteobacteria</taxon>
        <taxon>Hyphomicrobiales</taxon>
        <taxon>Rhizobiaceae</taxon>
        <taxon>Hoeflea</taxon>
    </lineage>
</organism>
<comment type="cofactor">
    <cofactor evidence="2 12">
        <name>pyridoxal 5'-phosphate</name>
        <dbReference type="ChEBI" id="CHEBI:597326"/>
    </cofactor>
</comment>
<dbReference type="InterPro" id="IPR000634">
    <property type="entry name" value="Ser/Thr_deHydtase_PyrdxlP-BS"/>
</dbReference>
<evidence type="ECO:0000256" key="2">
    <source>
        <dbReference type="ARBA" id="ARBA00001933"/>
    </source>
</evidence>
<dbReference type="SUPFAM" id="SSF55021">
    <property type="entry name" value="ACT-like"/>
    <property type="match status" value="1"/>
</dbReference>
<comment type="function">
    <text evidence="11 12">Catalyzes the anaerobic formation of alpha-ketobutyrate and ammonia from threonine in a two-step reaction. The first step involved a dehydration of threonine and a production of enamine intermediates (aminocrotonate), which tautomerizes to its imine form (iminobutyrate). Both intermediates are unstable and short-lived. The second step is the nonenzymatic hydrolysis of the enamine/imine intermediates to form 2-ketobutyrate and free ammonia. In the low water environment of the cell, the second step is accelerated by RidA.</text>
</comment>
<dbReference type="PANTHER" id="PTHR48078">
    <property type="entry name" value="THREONINE DEHYDRATASE, MITOCHONDRIAL-RELATED"/>
    <property type="match status" value="1"/>
</dbReference>
<evidence type="ECO:0000256" key="1">
    <source>
        <dbReference type="ARBA" id="ARBA00001274"/>
    </source>
</evidence>
<evidence type="ECO:0000256" key="9">
    <source>
        <dbReference type="ARBA" id="ARBA00023239"/>
    </source>
</evidence>
<keyword evidence="9 12" id="KW-0456">Lyase</keyword>
<dbReference type="RefSeq" id="WP_252915284.1">
    <property type="nucleotide sequence ID" value="NZ_JAAAML010000001.1"/>
</dbReference>
<comment type="similarity">
    <text evidence="4 12">Belongs to the serine/threonine dehydratase family.</text>
</comment>
<evidence type="ECO:0000256" key="8">
    <source>
        <dbReference type="ARBA" id="ARBA00022898"/>
    </source>
</evidence>
<comment type="catalytic activity">
    <reaction evidence="1 12">
        <text>L-threonine = 2-oxobutanoate + NH4(+)</text>
        <dbReference type="Rhea" id="RHEA:22108"/>
        <dbReference type="ChEBI" id="CHEBI:16763"/>
        <dbReference type="ChEBI" id="CHEBI:28938"/>
        <dbReference type="ChEBI" id="CHEBI:57926"/>
        <dbReference type="EC" id="4.3.1.19"/>
    </reaction>
</comment>
<dbReference type="NCBIfam" id="TIGR02079">
    <property type="entry name" value="THD1"/>
    <property type="match status" value="1"/>
</dbReference>
<evidence type="ECO:0000256" key="5">
    <source>
        <dbReference type="ARBA" id="ARBA00011881"/>
    </source>
</evidence>
<evidence type="ECO:0000256" key="6">
    <source>
        <dbReference type="ARBA" id="ARBA00022605"/>
    </source>
</evidence>
<evidence type="ECO:0000313" key="15">
    <source>
        <dbReference type="Proteomes" id="UP001320715"/>
    </source>
</evidence>
<evidence type="ECO:0000256" key="4">
    <source>
        <dbReference type="ARBA" id="ARBA00010869"/>
    </source>
</evidence>
<comment type="pathway">
    <text evidence="3 12">Amino-acid biosynthesis; L-isoleucine biosynthesis; 2-oxobutanoate from L-threonine: step 1/1.</text>
</comment>
<dbReference type="Pfam" id="PF00585">
    <property type="entry name" value="Thr_dehydrat_C"/>
    <property type="match status" value="1"/>
</dbReference>
<dbReference type="InterPro" id="IPR045865">
    <property type="entry name" value="ACT-like_dom_sf"/>
</dbReference>
<evidence type="ECO:0000256" key="7">
    <source>
        <dbReference type="ARBA" id="ARBA00022624"/>
    </source>
</evidence>
<dbReference type="NCBIfam" id="NF006390">
    <property type="entry name" value="PRK08639.1"/>
    <property type="match status" value="1"/>
</dbReference>
<accession>A0ABT1CPC4</accession>
<feature type="domain" description="ACT-like" evidence="13">
    <location>
        <begin position="342"/>
        <end position="415"/>
    </location>
</feature>
<dbReference type="PANTHER" id="PTHR48078:SF11">
    <property type="entry name" value="THREONINE DEHYDRATASE, MITOCHONDRIAL"/>
    <property type="match status" value="1"/>
</dbReference>
<sequence length="424" mass="46380">MTEKQSPDDFRRCVDGSLAEMRELFAETPLQLNDHLSARFGARIWLKREDLSPVRSYKIRGAFNFIRKALVANPEQKLFVCASAGNHAQGFAYVCRHFGRKGVVFMPVTTPQQKIDKTRVFGGEFIEIRLTGDFFDACYDAAREFAAAEGALMAPPFDHDDIIEGQASVGAEIEAQLPEGEAPDLVVLPVGGGGLSAGVARYLEGRLDAARFLLVEPEGAPSLKESLAAGHRVKLGKIDNFVDGAAVAEIGERNFEILQRFRADQVLTVPENAICLTMTRILNTEGIVLEPAGALSIAALEAMDPASLKGKSVVAVVSGGNFDFDRLPDVKERAMRYAGTKKYFILRLPQRPGALRDLLTLLGPEDDISRFEYLKKSARNFGSILIGIETSSPENFLHLTKAFDGAGLSYQDITDNEIISNLII</sequence>
<reference evidence="14 15" key="1">
    <citation type="submission" date="2020-01" db="EMBL/GenBank/DDBJ databases">
        <title>Genomes of bacteria type strains.</title>
        <authorList>
            <person name="Chen J."/>
            <person name="Zhu S."/>
            <person name="Yang J."/>
        </authorList>
    </citation>
    <scope>NUCLEOTIDE SEQUENCE [LARGE SCALE GENOMIC DNA]</scope>
    <source>
        <strain evidence="14 15">DSM 16655</strain>
    </source>
</reference>
<keyword evidence="8 12" id="KW-0663">Pyridoxal phosphate</keyword>
<dbReference type="Gene3D" id="3.40.50.1100">
    <property type="match status" value="2"/>
</dbReference>
<name>A0ABT1CPC4_9HYPH</name>
<comment type="caution">
    <text evidence="14">The sequence shown here is derived from an EMBL/GenBank/DDBJ whole genome shotgun (WGS) entry which is preliminary data.</text>
</comment>
<dbReference type="Pfam" id="PF00291">
    <property type="entry name" value="PALP"/>
    <property type="match status" value="1"/>
</dbReference>
<dbReference type="SUPFAM" id="SSF53686">
    <property type="entry name" value="Tryptophan synthase beta subunit-like PLP-dependent enzymes"/>
    <property type="match status" value="1"/>
</dbReference>
<dbReference type="GO" id="GO:0004794">
    <property type="term" value="F:threonine deaminase activity"/>
    <property type="evidence" value="ECO:0007669"/>
    <property type="project" value="UniProtKB-EC"/>
</dbReference>
<keyword evidence="15" id="KW-1185">Reference proteome</keyword>
<evidence type="ECO:0000256" key="10">
    <source>
        <dbReference type="ARBA" id="ARBA00023304"/>
    </source>
</evidence>
<dbReference type="PROSITE" id="PS00165">
    <property type="entry name" value="DEHYDRATASE_SER_THR"/>
    <property type="match status" value="1"/>
</dbReference>
<dbReference type="EMBL" id="JAAAML010000001">
    <property type="protein sequence ID" value="MCO6408049.1"/>
    <property type="molecule type" value="Genomic_DNA"/>
</dbReference>
<evidence type="ECO:0000256" key="11">
    <source>
        <dbReference type="ARBA" id="ARBA00025527"/>
    </source>
</evidence>
<dbReference type="CDD" id="cd01562">
    <property type="entry name" value="Thr-dehyd"/>
    <property type="match status" value="1"/>
</dbReference>